<evidence type="ECO:0000313" key="4">
    <source>
        <dbReference type="EMBL" id="KIK94329.1"/>
    </source>
</evidence>
<accession>A0A0D0E1R5</accession>
<reference evidence="4 5" key="1">
    <citation type="submission" date="2014-04" db="EMBL/GenBank/DDBJ databases">
        <authorList>
            <consortium name="DOE Joint Genome Institute"/>
            <person name="Kuo A."/>
            <person name="Kohler A."/>
            <person name="Jargeat P."/>
            <person name="Nagy L.G."/>
            <person name="Floudas D."/>
            <person name="Copeland A."/>
            <person name="Barry K.W."/>
            <person name="Cichocki N."/>
            <person name="Veneault-Fourrey C."/>
            <person name="LaButti K."/>
            <person name="Lindquist E.A."/>
            <person name="Lipzen A."/>
            <person name="Lundell T."/>
            <person name="Morin E."/>
            <person name="Murat C."/>
            <person name="Sun H."/>
            <person name="Tunlid A."/>
            <person name="Henrissat B."/>
            <person name="Grigoriev I.V."/>
            <person name="Hibbett D.S."/>
            <person name="Martin F."/>
            <person name="Nordberg H.P."/>
            <person name="Cantor M.N."/>
            <person name="Hua S.X."/>
        </authorList>
    </citation>
    <scope>NUCLEOTIDE SEQUENCE [LARGE SCALE GENOMIC DNA]</scope>
    <source>
        <strain evidence="4 5">Ve08.2h10</strain>
    </source>
</reference>
<proteinExistence type="predicted"/>
<feature type="region of interest" description="Disordered" evidence="1">
    <location>
        <begin position="104"/>
        <end position="126"/>
    </location>
</feature>
<feature type="compositionally biased region" description="Basic and acidic residues" evidence="1">
    <location>
        <begin position="104"/>
        <end position="120"/>
    </location>
</feature>
<gene>
    <name evidence="4" type="ORF">PAXRUDRAFT_143078</name>
</gene>
<feature type="transmembrane region" description="Helical" evidence="2">
    <location>
        <begin position="148"/>
        <end position="171"/>
    </location>
</feature>
<evidence type="ECO:0000256" key="3">
    <source>
        <dbReference type="SAM" id="SignalP"/>
    </source>
</evidence>
<evidence type="ECO:0000313" key="5">
    <source>
        <dbReference type="Proteomes" id="UP000054538"/>
    </source>
</evidence>
<keyword evidence="3" id="KW-0732">Signal</keyword>
<keyword evidence="5" id="KW-1185">Reference proteome</keyword>
<sequence length="197" mass="22129">MKVVVNSRLLTFILLNSLPKTLEWNMFTSSVINTVKDSKLTFDTTETQITSEEVHINPSRSLDSTLKSSAHLHNSTTWCKHHQQSRHNSDDCYAYQHWTRELRKGGGGGGKREMGEKEGESQCDGGHSCHIPCCTSKLCSSGAYSRPTLLFCLYASLLFHLSIILLILCLVPHPSHFDRHLTYLIIPPSDSFHSDSP</sequence>
<dbReference type="InParanoid" id="A0A0D0E1R5"/>
<keyword evidence="2" id="KW-0812">Transmembrane</keyword>
<dbReference type="OrthoDB" id="2689235at2759"/>
<keyword evidence="2" id="KW-0472">Membrane</keyword>
<feature type="chain" id="PRO_5002208728" evidence="3">
    <location>
        <begin position="24"/>
        <end position="197"/>
    </location>
</feature>
<protein>
    <submittedName>
        <fullName evidence="4">Uncharacterized protein</fullName>
    </submittedName>
</protein>
<evidence type="ECO:0000256" key="1">
    <source>
        <dbReference type="SAM" id="MobiDB-lite"/>
    </source>
</evidence>
<dbReference type="AlphaFoldDB" id="A0A0D0E1R5"/>
<reference evidence="5" key="2">
    <citation type="submission" date="2015-01" db="EMBL/GenBank/DDBJ databases">
        <title>Evolutionary Origins and Diversification of the Mycorrhizal Mutualists.</title>
        <authorList>
            <consortium name="DOE Joint Genome Institute"/>
            <consortium name="Mycorrhizal Genomics Consortium"/>
            <person name="Kohler A."/>
            <person name="Kuo A."/>
            <person name="Nagy L.G."/>
            <person name="Floudas D."/>
            <person name="Copeland A."/>
            <person name="Barry K.W."/>
            <person name="Cichocki N."/>
            <person name="Veneault-Fourrey C."/>
            <person name="LaButti K."/>
            <person name="Lindquist E.A."/>
            <person name="Lipzen A."/>
            <person name="Lundell T."/>
            <person name="Morin E."/>
            <person name="Murat C."/>
            <person name="Riley R."/>
            <person name="Ohm R."/>
            <person name="Sun H."/>
            <person name="Tunlid A."/>
            <person name="Henrissat B."/>
            <person name="Grigoriev I.V."/>
            <person name="Hibbett D.S."/>
            <person name="Martin F."/>
        </authorList>
    </citation>
    <scope>NUCLEOTIDE SEQUENCE [LARGE SCALE GENOMIC DNA]</scope>
    <source>
        <strain evidence="5">Ve08.2h10</strain>
    </source>
</reference>
<dbReference type="HOGENOM" id="CLU_1384555_0_0_1"/>
<evidence type="ECO:0000256" key="2">
    <source>
        <dbReference type="SAM" id="Phobius"/>
    </source>
</evidence>
<feature type="signal peptide" evidence="3">
    <location>
        <begin position="1"/>
        <end position="23"/>
    </location>
</feature>
<keyword evidence="2" id="KW-1133">Transmembrane helix</keyword>
<dbReference type="Proteomes" id="UP000054538">
    <property type="component" value="Unassembled WGS sequence"/>
</dbReference>
<organism evidence="4 5">
    <name type="scientific">Paxillus rubicundulus Ve08.2h10</name>
    <dbReference type="NCBI Taxonomy" id="930991"/>
    <lineage>
        <taxon>Eukaryota</taxon>
        <taxon>Fungi</taxon>
        <taxon>Dikarya</taxon>
        <taxon>Basidiomycota</taxon>
        <taxon>Agaricomycotina</taxon>
        <taxon>Agaricomycetes</taxon>
        <taxon>Agaricomycetidae</taxon>
        <taxon>Boletales</taxon>
        <taxon>Paxilineae</taxon>
        <taxon>Paxillaceae</taxon>
        <taxon>Paxillus</taxon>
    </lineage>
</organism>
<name>A0A0D0E1R5_9AGAM</name>
<dbReference type="EMBL" id="KN825115">
    <property type="protein sequence ID" value="KIK94329.1"/>
    <property type="molecule type" value="Genomic_DNA"/>
</dbReference>